<dbReference type="WBParaSite" id="Minc3s00435g12282">
    <property type="protein sequence ID" value="Minc3s00435g12282"/>
    <property type="gene ID" value="Minc3s00435g12282"/>
</dbReference>
<proteinExistence type="predicted"/>
<reference evidence="2" key="1">
    <citation type="submission" date="2022-11" db="UniProtKB">
        <authorList>
            <consortium name="WormBaseParasite"/>
        </authorList>
    </citation>
    <scope>IDENTIFICATION</scope>
</reference>
<dbReference type="AlphaFoldDB" id="A0A914LHT5"/>
<accession>A0A914LHT5</accession>
<keyword evidence="1" id="KW-1185">Reference proteome</keyword>
<dbReference type="Proteomes" id="UP000887563">
    <property type="component" value="Unplaced"/>
</dbReference>
<sequence>MSSESTISLFSPIRPNLFLTFCSGLWEDCSGTYFFQFWMLSVFWFIWAIFQSPPPFLTTFLLIG</sequence>
<evidence type="ECO:0000313" key="1">
    <source>
        <dbReference type="Proteomes" id="UP000887563"/>
    </source>
</evidence>
<name>A0A914LHT5_MELIC</name>
<organism evidence="1 2">
    <name type="scientific">Meloidogyne incognita</name>
    <name type="common">Southern root-knot nematode worm</name>
    <name type="synonym">Oxyuris incognita</name>
    <dbReference type="NCBI Taxonomy" id="6306"/>
    <lineage>
        <taxon>Eukaryota</taxon>
        <taxon>Metazoa</taxon>
        <taxon>Ecdysozoa</taxon>
        <taxon>Nematoda</taxon>
        <taxon>Chromadorea</taxon>
        <taxon>Rhabditida</taxon>
        <taxon>Tylenchina</taxon>
        <taxon>Tylenchomorpha</taxon>
        <taxon>Tylenchoidea</taxon>
        <taxon>Meloidogynidae</taxon>
        <taxon>Meloidogyninae</taxon>
        <taxon>Meloidogyne</taxon>
        <taxon>Meloidogyne incognita group</taxon>
    </lineage>
</organism>
<protein>
    <submittedName>
        <fullName evidence="2">Candidate secreted effector</fullName>
    </submittedName>
</protein>
<evidence type="ECO:0000313" key="2">
    <source>
        <dbReference type="WBParaSite" id="Minc3s00435g12282"/>
    </source>
</evidence>